<dbReference type="InterPro" id="IPR030404">
    <property type="entry name" value="ZBTB40_BTB_POZ_dom"/>
</dbReference>
<dbReference type="VGNC" id="VGNC:25149">
    <property type="gene designation" value="ZBTB40"/>
</dbReference>
<evidence type="ECO:0000313" key="20">
    <source>
        <dbReference type="VGNC" id="VGNC:25149"/>
    </source>
</evidence>
<keyword evidence="4" id="KW-1017">Isopeptide bond</keyword>
<evidence type="ECO:0000256" key="8">
    <source>
        <dbReference type="ARBA" id="ARBA00022833"/>
    </source>
</evidence>
<accession>A0A3Q2KQ54</accession>
<dbReference type="Pfam" id="PF00096">
    <property type="entry name" value="zf-C2H2"/>
    <property type="match status" value="4"/>
</dbReference>
<comment type="subcellular location">
    <subcellularLocation>
        <location evidence="2">Nucleus</location>
    </subcellularLocation>
</comment>
<gene>
    <name evidence="18 20" type="primary">ZBTB40</name>
</gene>
<keyword evidence="7 14" id="KW-0863">Zinc-finger</keyword>
<dbReference type="Pfam" id="PF00651">
    <property type="entry name" value="BTB"/>
    <property type="match status" value="1"/>
</dbReference>
<dbReference type="FunFam" id="3.30.160.60:FF:001792">
    <property type="entry name" value="Zinc finger and BTB domain-containing 40"/>
    <property type="match status" value="1"/>
</dbReference>
<dbReference type="FunFam" id="3.30.160.60:FF:001154">
    <property type="entry name" value="zinc finger and BTB domain-containing protein 40"/>
    <property type="match status" value="1"/>
</dbReference>
<evidence type="ECO:0000259" key="16">
    <source>
        <dbReference type="PROSITE" id="PS50097"/>
    </source>
</evidence>
<feature type="domain" description="C2H2-type" evidence="17">
    <location>
        <begin position="897"/>
        <end position="924"/>
    </location>
</feature>
<keyword evidence="5" id="KW-0479">Metal-binding</keyword>
<dbReference type="SUPFAM" id="SSF57667">
    <property type="entry name" value="beta-beta-alpha zinc fingers"/>
    <property type="match status" value="6"/>
</dbReference>
<dbReference type="Bgee" id="ENSECAG00000016319">
    <property type="expression patterns" value="Expressed in synovial membrane of synovial joint and 23 other cell types or tissues"/>
</dbReference>
<feature type="domain" description="C2H2-type" evidence="17">
    <location>
        <begin position="840"/>
        <end position="867"/>
    </location>
</feature>
<keyword evidence="8" id="KW-0862">Zinc</keyword>
<dbReference type="FunFam" id="3.30.160.60:FF:001143">
    <property type="entry name" value="zinc finger and BTB domain-containing protein 40"/>
    <property type="match status" value="1"/>
</dbReference>
<feature type="domain" description="C2H2-type" evidence="17">
    <location>
        <begin position="925"/>
        <end position="953"/>
    </location>
</feature>
<dbReference type="GO" id="GO:0005634">
    <property type="term" value="C:nucleus"/>
    <property type="evidence" value="ECO:0007669"/>
    <property type="project" value="UniProtKB-SubCell"/>
</dbReference>
<organism evidence="18 19">
    <name type="scientific">Equus caballus</name>
    <name type="common">Horse</name>
    <dbReference type="NCBI Taxonomy" id="9796"/>
    <lineage>
        <taxon>Eukaryota</taxon>
        <taxon>Metazoa</taxon>
        <taxon>Chordata</taxon>
        <taxon>Craniata</taxon>
        <taxon>Vertebrata</taxon>
        <taxon>Euteleostomi</taxon>
        <taxon>Mammalia</taxon>
        <taxon>Eutheria</taxon>
        <taxon>Laurasiatheria</taxon>
        <taxon>Perissodactyla</taxon>
        <taxon>Equidae</taxon>
        <taxon>Equus</taxon>
    </lineage>
</organism>
<evidence type="ECO:0000256" key="12">
    <source>
        <dbReference type="ARBA" id="ARBA00023163"/>
    </source>
</evidence>
<dbReference type="FunFam" id="3.30.160.60:FF:001061">
    <property type="entry name" value="zinc finger and BTB domain-containing protein 40"/>
    <property type="match status" value="1"/>
</dbReference>
<dbReference type="SMART" id="SM00225">
    <property type="entry name" value="BTB"/>
    <property type="match status" value="1"/>
</dbReference>
<keyword evidence="9" id="KW-0832">Ubl conjugation</keyword>
<dbReference type="GO" id="GO:0003677">
    <property type="term" value="F:DNA binding"/>
    <property type="evidence" value="ECO:0007669"/>
    <property type="project" value="UniProtKB-KW"/>
</dbReference>
<dbReference type="FunFam" id="3.30.160.60:FF:000696">
    <property type="entry name" value="Zinc finger and BTB domain containing 40"/>
    <property type="match status" value="1"/>
</dbReference>
<feature type="domain" description="BTB" evidence="16">
    <location>
        <begin position="24"/>
        <end position="87"/>
    </location>
</feature>
<dbReference type="GO" id="GO:0008270">
    <property type="term" value="F:zinc ion binding"/>
    <property type="evidence" value="ECO:0007669"/>
    <property type="project" value="UniProtKB-KW"/>
</dbReference>
<dbReference type="FunFam" id="3.30.160.60:FF:000645">
    <property type="entry name" value="Zinc finger and BTB domain containing 40"/>
    <property type="match status" value="1"/>
</dbReference>
<feature type="domain" description="C2H2-type" evidence="17">
    <location>
        <begin position="1050"/>
        <end position="1078"/>
    </location>
</feature>
<dbReference type="InterPro" id="IPR000210">
    <property type="entry name" value="BTB/POZ_dom"/>
</dbReference>
<feature type="domain" description="C2H2-type" evidence="17">
    <location>
        <begin position="954"/>
        <end position="982"/>
    </location>
</feature>
<evidence type="ECO:0000256" key="7">
    <source>
        <dbReference type="ARBA" id="ARBA00022771"/>
    </source>
</evidence>
<evidence type="ECO:0000256" key="14">
    <source>
        <dbReference type="PROSITE-ProRule" id="PRU00042"/>
    </source>
</evidence>
<name>A0A3Q2KQ54_HORSE</name>
<dbReference type="GeneTree" id="ENSGT00930000151052"/>
<evidence type="ECO:0000259" key="17">
    <source>
        <dbReference type="PROSITE" id="PS50157"/>
    </source>
</evidence>
<feature type="compositionally biased region" description="Basic and acidic residues" evidence="15">
    <location>
        <begin position="695"/>
        <end position="710"/>
    </location>
</feature>
<feature type="domain" description="C2H2-type" evidence="17">
    <location>
        <begin position="1010"/>
        <end position="1032"/>
    </location>
</feature>
<dbReference type="Proteomes" id="UP000002281">
    <property type="component" value="Chromosome 2"/>
</dbReference>
<dbReference type="PROSITE" id="PS50097">
    <property type="entry name" value="BTB"/>
    <property type="match status" value="1"/>
</dbReference>
<dbReference type="InterPro" id="IPR011333">
    <property type="entry name" value="SKP1/BTB/POZ_sf"/>
</dbReference>
<dbReference type="Ensembl" id="ENSECAT00000041851.2">
    <property type="protein sequence ID" value="ENSECAP00000025440.2"/>
    <property type="gene ID" value="ENSECAG00000016319.4"/>
</dbReference>
<reference evidence="18" key="3">
    <citation type="submission" date="2025-09" db="UniProtKB">
        <authorList>
            <consortium name="Ensembl"/>
        </authorList>
    </citation>
    <scope>IDENTIFICATION</scope>
    <source>
        <strain evidence="18">Thoroughbred</strain>
    </source>
</reference>
<dbReference type="SUPFAM" id="SSF54695">
    <property type="entry name" value="POZ domain"/>
    <property type="match status" value="1"/>
</dbReference>
<feature type="domain" description="C2H2-type" evidence="17">
    <location>
        <begin position="982"/>
        <end position="1009"/>
    </location>
</feature>
<reference evidence="18 19" key="1">
    <citation type="journal article" date="2009" name="Science">
        <title>Genome sequence, comparative analysis, and population genetics of the domestic horse.</title>
        <authorList>
            <consortium name="Broad Institute Genome Sequencing Platform"/>
            <consortium name="Broad Institute Whole Genome Assembly Team"/>
            <person name="Wade C.M."/>
            <person name="Giulotto E."/>
            <person name="Sigurdsson S."/>
            <person name="Zoli M."/>
            <person name="Gnerre S."/>
            <person name="Imsland F."/>
            <person name="Lear T.L."/>
            <person name="Adelson D.L."/>
            <person name="Bailey E."/>
            <person name="Bellone R.R."/>
            <person name="Bloecker H."/>
            <person name="Distl O."/>
            <person name="Edgar R.C."/>
            <person name="Garber M."/>
            <person name="Leeb T."/>
            <person name="Mauceli E."/>
            <person name="MacLeod J.N."/>
            <person name="Penedo M.C.T."/>
            <person name="Raison J.M."/>
            <person name="Sharpe T."/>
            <person name="Vogel J."/>
            <person name="Andersson L."/>
            <person name="Antczak D.F."/>
            <person name="Biagi T."/>
            <person name="Binns M.M."/>
            <person name="Chowdhary B.P."/>
            <person name="Coleman S.J."/>
            <person name="Della Valle G."/>
            <person name="Fryc S."/>
            <person name="Guerin G."/>
            <person name="Hasegawa T."/>
            <person name="Hill E.W."/>
            <person name="Jurka J."/>
            <person name="Kiialainen A."/>
            <person name="Lindgren G."/>
            <person name="Liu J."/>
            <person name="Magnani E."/>
            <person name="Mickelson J.R."/>
            <person name="Murray J."/>
            <person name="Nergadze S.G."/>
            <person name="Onofrio R."/>
            <person name="Pedroni S."/>
            <person name="Piras M.F."/>
            <person name="Raudsepp T."/>
            <person name="Rocchi M."/>
            <person name="Roeed K.H."/>
            <person name="Ryder O.A."/>
            <person name="Searle S."/>
            <person name="Skow L."/>
            <person name="Swinburne J.E."/>
            <person name="Syvaenen A.C."/>
            <person name="Tozaki T."/>
            <person name="Valberg S.J."/>
            <person name="Vaudin M."/>
            <person name="White J.R."/>
            <person name="Zody M.C."/>
            <person name="Lander E.S."/>
            <person name="Lindblad-Toh K."/>
        </authorList>
    </citation>
    <scope>NUCLEOTIDE SEQUENCE [LARGE SCALE GENOMIC DNA]</scope>
    <source>
        <strain evidence="18 19">Thoroughbred</strain>
    </source>
</reference>
<dbReference type="PANTHER" id="PTHR24394">
    <property type="entry name" value="ZINC FINGER PROTEIN"/>
    <property type="match status" value="1"/>
</dbReference>
<evidence type="ECO:0000256" key="15">
    <source>
        <dbReference type="SAM" id="MobiDB-lite"/>
    </source>
</evidence>
<keyword evidence="10" id="KW-0805">Transcription regulation</keyword>
<dbReference type="InterPro" id="IPR036236">
    <property type="entry name" value="Znf_C2H2_sf"/>
</dbReference>
<evidence type="ECO:0000313" key="19">
    <source>
        <dbReference type="Proteomes" id="UP000002281"/>
    </source>
</evidence>
<dbReference type="PROSITE" id="PS50157">
    <property type="entry name" value="ZINC_FINGER_C2H2_2"/>
    <property type="match status" value="10"/>
</dbReference>
<feature type="region of interest" description="Disordered" evidence="15">
    <location>
        <begin position="151"/>
        <end position="172"/>
    </location>
</feature>
<protein>
    <submittedName>
        <fullName evidence="18">Zinc finger and BTB domain containing 40</fullName>
    </submittedName>
</protein>
<evidence type="ECO:0000256" key="9">
    <source>
        <dbReference type="ARBA" id="ARBA00022843"/>
    </source>
</evidence>
<keyword evidence="11" id="KW-0238">DNA-binding</keyword>
<dbReference type="ExpressionAtlas" id="A0A3Q2KQ54">
    <property type="expression patterns" value="baseline"/>
</dbReference>
<evidence type="ECO:0000256" key="4">
    <source>
        <dbReference type="ARBA" id="ARBA00022499"/>
    </source>
</evidence>
<dbReference type="FunFam" id="3.30.160.60:FF:000909">
    <property type="entry name" value="zinc finger and BTB domain-containing protein 40"/>
    <property type="match status" value="1"/>
</dbReference>
<comment type="similarity">
    <text evidence="3">Belongs to the krueppel C2H2-type zinc-finger protein family.</text>
</comment>
<dbReference type="InterPro" id="IPR013087">
    <property type="entry name" value="Znf_C2H2_type"/>
</dbReference>
<keyword evidence="13" id="KW-0539">Nucleus</keyword>
<evidence type="ECO:0000256" key="13">
    <source>
        <dbReference type="ARBA" id="ARBA00023242"/>
    </source>
</evidence>
<dbReference type="PROSITE" id="PS00028">
    <property type="entry name" value="ZINC_FINGER_C2H2_1"/>
    <property type="match status" value="9"/>
</dbReference>
<dbReference type="AlphaFoldDB" id="A0A3Q2KQ54"/>
<evidence type="ECO:0000313" key="18">
    <source>
        <dbReference type="Ensembl" id="ENSECAP00000025440.2"/>
    </source>
</evidence>
<keyword evidence="6" id="KW-0677">Repeat</keyword>
<evidence type="ECO:0000256" key="5">
    <source>
        <dbReference type="ARBA" id="ARBA00022723"/>
    </source>
</evidence>
<feature type="domain" description="C2H2-type" evidence="17">
    <location>
        <begin position="868"/>
        <end position="896"/>
    </location>
</feature>
<dbReference type="Gene3D" id="3.30.710.10">
    <property type="entry name" value="Potassium Channel Kv1.1, Chain A"/>
    <property type="match status" value="1"/>
</dbReference>
<feature type="domain" description="C2H2-type" evidence="17">
    <location>
        <begin position="811"/>
        <end position="839"/>
    </location>
</feature>
<keyword evidence="19" id="KW-1185">Reference proteome</keyword>
<evidence type="ECO:0000256" key="10">
    <source>
        <dbReference type="ARBA" id="ARBA00023015"/>
    </source>
</evidence>
<sequence>MELPNYSRQLLQQLYTLCKEQQFCDCTISIGTIYFKAHKLVLAAASLLFKTLLDNTDTISIDASVVSPEEFALLLEMMYTGKLPVGKYNFSKIISLADSLQMFDVAVSCKNLLSSLVNCSVQGQVVSDVSVPASESFRKELEKPEVEILSSEGAGEPHSSLEVSTPPGGPVKAETEETEEAVHTVAQEMSVGPSTAQELQGTADTPVETPHAARVCSPCPVVQGFSEAKETRPEPEYEKKHYQLNFLLENENIFSDALLITHDVLKRLEECSEIKGAQKETIMGCLEGEEGHAAFQRILDKVRDESLDVQTVVSLLRLYQDSNPAVKTALLDSKLEDVEAVRPKGSTEEGKTLSVLLLEHKEDLIQCVTQLRPIVEFLETAKEEFLPGPEKRVILDCCEGRTPKETIENLLHRMSEEKTLAAESLVKLLQAVKMTFPNLGLLLENLQKLAALPSTTVQASADDYGTELLRRYQENLSEIFTDNQMLLKMIPRVKSLASGDREVMEKLVQRDSGSGGFSSLVSAVLEKQTLSAAAVWQLLLEAQEAKSCPLNLLVEEIRREPGADAFFRAVTTPQSAALEAVLRHHKLILEAIQQRTELKGCASEDESLVETVREILSVSSETASPEASLRAVLSRAMEKSVSAIEICHLLCSVHGSFPSLQPVMRELAHAGFLTQENGEEGWKVSDTFHLEANDKADEKAAEPAEEDRQSGKQNEQGEAGSLPEQENDASASPDSAKKSFVCKACDKSFHFYCRLKVHVRRCRAAKSRQAQCKEGDETKGSKGELENQQLEAHGAGAEADGPRKKKKRLPVTCDLCGREFAHASGMQYHKLTEHFDEKPFSCEECGAKFAANSTLKNHLRLHTGDRPFMCKHCLMTFTQASALAYHTKKKHSEGKMYACQYCDAVFAQSIELSRHVRTHTGDKPYVCRDCGKGFRQANGLSIHLHTFHNVEDPYDCKKCRLSFPTLQDHRRHIHEVHSKEYHPCPTCGKIFSAPSMLERHMVTHVGGKPFSCGICNKAYQQLSGLWYHNRTHHPDVFAAQNHRSSKFSSLQCSSCDRTFPNTVEHKKHIKAEHADMKFHECEQCKELFPTPALLQVHIKCQHSGEISRRLRAARQPGLPGRSDQTPLCRLFLTGSPSAGQKQLIKHIRTRLKPLCSTQGPDQSQHFQRGQGCCCL</sequence>
<evidence type="ECO:0000256" key="6">
    <source>
        <dbReference type="ARBA" id="ARBA00022737"/>
    </source>
</evidence>
<dbReference type="FunFam" id="3.30.160.60:FF:000917">
    <property type="entry name" value="Zinc finger and BTB domain containing 40"/>
    <property type="match status" value="1"/>
</dbReference>
<proteinExistence type="inferred from homology"/>
<evidence type="ECO:0000256" key="1">
    <source>
        <dbReference type="ARBA" id="ARBA00003767"/>
    </source>
</evidence>
<feature type="region of interest" description="Disordered" evidence="15">
    <location>
        <begin position="770"/>
        <end position="805"/>
    </location>
</feature>
<dbReference type="SMART" id="SM00355">
    <property type="entry name" value="ZnF_C2H2"/>
    <property type="match status" value="11"/>
</dbReference>
<dbReference type="FunFam" id="3.30.160.60:FF:001640">
    <property type="entry name" value="Zinc finger and BTB domain containing 40"/>
    <property type="match status" value="1"/>
</dbReference>
<feature type="domain" description="C2H2-type" evidence="17">
    <location>
        <begin position="1079"/>
        <end position="1107"/>
    </location>
</feature>
<feature type="region of interest" description="Disordered" evidence="15">
    <location>
        <begin position="695"/>
        <end position="733"/>
    </location>
</feature>
<dbReference type="Gene3D" id="3.30.160.60">
    <property type="entry name" value="Classic Zinc Finger"/>
    <property type="match status" value="8"/>
</dbReference>
<dbReference type="CDD" id="cd18225">
    <property type="entry name" value="BTB_POZ_ZBTB40"/>
    <property type="match status" value="1"/>
</dbReference>
<feature type="compositionally biased region" description="Basic and acidic residues" evidence="15">
    <location>
        <begin position="771"/>
        <end position="785"/>
    </location>
</feature>
<dbReference type="PANTHER" id="PTHR24394:SF0">
    <property type="entry name" value="ZINC FINGER AND BTB DOMAIN-CONTAINING PROTEIN 40"/>
    <property type="match status" value="1"/>
</dbReference>
<evidence type="ECO:0000256" key="11">
    <source>
        <dbReference type="ARBA" id="ARBA00023125"/>
    </source>
</evidence>
<comment type="function">
    <text evidence="1">May be involved in transcriptional regulation.</text>
</comment>
<dbReference type="FunFam" id="3.30.710.10:FF:000058">
    <property type="entry name" value="Zinc finger and BTB domain containing 40"/>
    <property type="match status" value="1"/>
</dbReference>
<keyword evidence="12" id="KW-0804">Transcription</keyword>
<evidence type="ECO:0000256" key="2">
    <source>
        <dbReference type="ARBA" id="ARBA00004123"/>
    </source>
</evidence>
<reference evidence="18" key="2">
    <citation type="submission" date="2025-08" db="UniProtKB">
        <authorList>
            <consortium name="Ensembl"/>
        </authorList>
    </citation>
    <scope>IDENTIFICATION</scope>
    <source>
        <strain evidence="18">Thoroughbred</strain>
    </source>
</reference>
<evidence type="ECO:0000256" key="3">
    <source>
        <dbReference type="ARBA" id="ARBA00006991"/>
    </source>
</evidence>